<evidence type="ECO:0000256" key="12">
    <source>
        <dbReference type="SAM" id="MobiDB-lite"/>
    </source>
</evidence>
<gene>
    <name evidence="11" type="primary">SHE3</name>
    <name evidence="13" type="ORF">PGUG_05706</name>
</gene>
<keyword evidence="5 11" id="KW-0509">mRNA transport</keyword>
<evidence type="ECO:0000313" key="13">
    <source>
        <dbReference type="EMBL" id="EDK41608.2"/>
    </source>
</evidence>
<evidence type="ECO:0000256" key="10">
    <source>
        <dbReference type="ARBA" id="ARBA00024975"/>
    </source>
</evidence>
<dbReference type="FunCoup" id="A5DR05">
    <property type="interactions" value="1395"/>
</dbReference>
<reference evidence="13" key="2">
    <citation type="journal article" date="2009" name="Nature">
        <title>Evolution of pathogenicity and sexual reproduction in eight Candida genomes.</title>
        <authorList>
            <person name="Butler G."/>
            <person name="Rasmussen M.D."/>
            <person name="Lin M.F."/>
            <person name="Santos M.A."/>
            <person name="Sakthikumar S."/>
            <person name="Munro C.A."/>
            <person name="Rheinbay E."/>
            <person name="Grabherr M."/>
            <person name="Forche A."/>
            <person name="Reedy J.L."/>
            <person name="Agrafioti I."/>
            <person name="Arnaud M.B."/>
            <person name="Bates S."/>
            <person name="Brown A.J."/>
            <person name="Brunke S."/>
            <person name="Costanzo M.C."/>
            <person name="Fitzpatrick D.A."/>
            <person name="de Groot P.W."/>
            <person name="Harris D."/>
            <person name="Hoyer L.L."/>
            <person name="Hube B."/>
            <person name="Klis F.M."/>
            <person name="Kodira C."/>
            <person name="Lennard N."/>
            <person name="Logue M.E."/>
            <person name="Martin R."/>
            <person name="Neiman A.M."/>
            <person name="Nikolaou E."/>
            <person name="Quail M.A."/>
            <person name="Quinn J."/>
            <person name="Santos M.C."/>
            <person name="Schmitzberger F.F."/>
            <person name="Sherlock G."/>
            <person name="Shah P."/>
            <person name="Silverstein K.A."/>
            <person name="Skrzypek M.S."/>
            <person name="Soll D."/>
            <person name="Staggs R."/>
            <person name="Stansfield I."/>
            <person name="Stumpf M.P."/>
            <person name="Sudbery P.E."/>
            <person name="Srikantha T."/>
            <person name="Zeng Q."/>
            <person name="Berman J."/>
            <person name="Berriman M."/>
            <person name="Heitman J."/>
            <person name="Gow N.A."/>
            <person name="Lorenz M.C."/>
            <person name="Birren B.W."/>
            <person name="Kellis M."/>
            <person name="Cuomo C.A."/>
        </authorList>
    </citation>
    <scope>NUCLEOTIDE SEQUENCE [LARGE SCALE GENOMIC DNA]</scope>
    <source>
        <strain evidence="13">ATCC 6260</strain>
    </source>
</reference>
<evidence type="ECO:0000256" key="4">
    <source>
        <dbReference type="ARBA" id="ARBA00022448"/>
    </source>
</evidence>
<evidence type="ECO:0000256" key="2">
    <source>
        <dbReference type="ARBA" id="ARBA00008123"/>
    </source>
</evidence>
<dbReference type="AlphaFoldDB" id="A5DR05"/>
<dbReference type="GO" id="GO:0048309">
    <property type="term" value="P:endoplasmic reticulum inheritance"/>
    <property type="evidence" value="ECO:0007669"/>
    <property type="project" value="InterPro"/>
</dbReference>
<dbReference type="SUPFAM" id="SSF90257">
    <property type="entry name" value="Myosin rod fragments"/>
    <property type="match status" value="1"/>
</dbReference>
<dbReference type="HOGENOM" id="CLU_042310_0_0_1"/>
<keyword evidence="8 11" id="KW-0175">Coiled coil</keyword>
<keyword evidence="9 11" id="KW-0472">Membrane</keyword>
<dbReference type="GO" id="GO:0051028">
    <property type="term" value="P:mRNA transport"/>
    <property type="evidence" value="ECO:0007669"/>
    <property type="project" value="UniProtKB-UniRule"/>
</dbReference>
<dbReference type="GO" id="GO:0005789">
    <property type="term" value="C:endoplasmic reticulum membrane"/>
    <property type="evidence" value="ECO:0007669"/>
    <property type="project" value="UniProtKB-SubCell"/>
</dbReference>
<evidence type="ECO:0000256" key="3">
    <source>
        <dbReference type="ARBA" id="ARBA00019884"/>
    </source>
</evidence>
<keyword evidence="7 11" id="KW-0694">RNA-binding</keyword>
<feature type="compositionally biased region" description="Polar residues" evidence="12">
    <location>
        <begin position="329"/>
        <end position="345"/>
    </location>
</feature>
<dbReference type="Pfam" id="PF17078">
    <property type="entry name" value="SHE3"/>
    <property type="match status" value="1"/>
</dbReference>
<dbReference type="InParanoid" id="A5DR05"/>
<dbReference type="Gene3D" id="1.10.287.1490">
    <property type="match status" value="1"/>
</dbReference>
<feature type="compositionally biased region" description="Polar residues" evidence="12">
    <location>
        <begin position="308"/>
        <end position="320"/>
    </location>
</feature>
<dbReference type="eggNOG" id="ENOG502QSQX">
    <property type="taxonomic scope" value="Eukaryota"/>
</dbReference>
<keyword evidence="14" id="KW-1185">Reference proteome</keyword>
<name>A5DR05_PICGU</name>
<reference evidence="13" key="1">
    <citation type="submission" date="2005-03" db="EMBL/GenBank/DDBJ databases">
        <authorList>
            <person name="Giovannoni S.J."/>
            <person name="Cho J.-C."/>
            <person name="Ferriera S."/>
            <person name="Johnson J."/>
            <person name="Kravitz S."/>
            <person name="Halpern A."/>
            <person name="Remington K."/>
            <person name="Beeson K."/>
            <person name="Tran B."/>
            <person name="Rogers Y.-H."/>
            <person name="Friedman R."/>
            <person name="Venter J.C."/>
        </authorList>
    </citation>
    <scope>NUCLEOTIDE SEQUENCE</scope>
    <source>
        <strain evidence="13">ATCC 6260</strain>
    </source>
</reference>
<comment type="function">
    <text evidence="10">RNA-binding protein that binds specific mRNAs including the ASH1 mRNA, coding for a repressor of the HO endonuclease. Part of the mRNA localization machinery that restricts accumulation of certain proteins to the bud and in the daughter cell. Required for the delivery of cortical endoplasmic reticulum into the emerging bud.</text>
</comment>
<evidence type="ECO:0000256" key="11">
    <source>
        <dbReference type="RuleBase" id="RU362142"/>
    </source>
</evidence>
<dbReference type="VEuPathDB" id="FungiDB:PGUG_05706"/>
<dbReference type="OrthoDB" id="6088208at2759"/>
<feature type="compositionally biased region" description="Polar residues" evidence="12">
    <location>
        <begin position="389"/>
        <end position="403"/>
    </location>
</feature>
<feature type="region of interest" description="Disordered" evidence="12">
    <location>
        <begin position="269"/>
        <end position="403"/>
    </location>
</feature>
<dbReference type="GO" id="GO:0003723">
    <property type="term" value="F:RNA binding"/>
    <property type="evidence" value="ECO:0007669"/>
    <property type="project" value="UniProtKB-KW"/>
</dbReference>
<evidence type="ECO:0000256" key="1">
    <source>
        <dbReference type="ARBA" id="ARBA00004406"/>
    </source>
</evidence>
<dbReference type="InterPro" id="IPR031398">
    <property type="entry name" value="She3"/>
</dbReference>
<keyword evidence="6 11" id="KW-0256">Endoplasmic reticulum</keyword>
<dbReference type="STRING" id="294746.A5DR05"/>
<keyword evidence="4 11" id="KW-0813">Transport</keyword>
<evidence type="ECO:0000256" key="9">
    <source>
        <dbReference type="ARBA" id="ARBA00023136"/>
    </source>
</evidence>
<evidence type="ECO:0000256" key="6">
    <source>
        <dbReference type="ARBA" id="ARBA00022824"/>
    </source>
</evidence>
<feature type="compositionally biased region" description="Polar residues" evidence="12">
    <location>
        <begin position="361"/>
        <end position="372"/>
    </location>
</feature>
<dbReference type="Proteomes" id="UP000001997">
    <property type="component" value="Unassembled WGS sequence"/>
</dbReference>
<dbReference type="KEGG" id="pgu:PGUG_05706"/>
<evidence type="ECO:0000256" key="8">
    <source>
        <dbReference type="ARBA" id="ARBA00023054"/>
    </source>
</evidence>
<dbReference type="OMA" id="KTMDNLY"/>
<organism evidence="13 14">
    <name type="scientific">Meyerozyma guilliermondii (strain ATCC 6260 / CBS 566 / DSM 6381 / JCM 1539 / NBRC 10279 / NRRL Y-324)</name>
    <name type="common">Yeast</name>
    <name type="synonym">Candida guilliermondii</name>
    <dbReference type="NCBI Taxonomy" id="294746"/>
    <lineage>
        <taxon>Eukaryota</taxon>
        <taxon>Fungi</taxon>
        <taxon>Dikarya</taxon>
        <taxon>Ascomycota</taxon>
        <taxon>Saccharomycotina</taxon>
        <taxon>Pichiomycetes</taxon>
        <taxon>Debaryomycetaceae</taxon>
        <taxon>Meyerozyma</taxon>
    </lineage>
</organism>
<proteinExistence type="inferred from homology"/>
<evidence type="ECO:0000313" key="14">
    <source>
        <dbReference type="Proteomes" id="UP000001997"/>
    </source>
</evidence>
<dbReference type="EMBL" id="CH408162">
    <property type="protein sequence ID" value="EDK41608.2"/>
    <property type="molecule type" value="Genomic_DNA"/>
</dbReference>
<evidence type="ECO:0000256" key="7">
    <source>
        <dbReference type="ARBA" id="ARBA00022884"/>
    </source>
</evidence>
<accession>A5DR05</accession>
<comment type="similarity">
    <text evidence="2 11">Belongs to the SHE3 family.</text>
</comment>
<comment type="subcellular location">
    <subcellularLocation>
        <location evidence="1 11">Endoplasmic reticulum membrane</location>
        <topology evidence="1 11">Peripheral membrane protein</topology>
    </subcellularLocation>
</comment>
<feature type="coiled-coil region" evidence="11">
    <location>
        <begin position="8"/>
        <end position="112"/>
    </location>
</feature>
<evidence type="ECO:0000256" key="5">
    <source>
        <dbReference type="ARBA" id="ARBA00022816"/>
    </source>
</evidence>
<protein>
    <recommendedName>
        <fullName evidence="3 11">SWI5-dependent HO expression protein 3</fullName>
    </recommendedName>
</protein>
<sequence length="403" mass="45784">MDESPVKNKQTSRVIDSLHGEIDDLKTELENVKQTSEDYKKKCAILAKKNDSFVDQLANAKHENDMINALLKRKERRINDLESQYNDLSSNNESLQLTTKNLKIRCENLQESSASSTAEYERLKIAYDALIASQVEYKKHYQQEITSLVSQFEAYKADTKDHYTTLSSTLEKNDKDIDALLDGLANKRKTMDNLYVSKNKTVIEHLRRLAVVAKVHGEDSKQLLSENTDTIQKLISKYPDLQLRLNEHEDCQVNLEELLGETTETAANISFEDDSADSSKPSVTRTNTMTKRKRNNRNSIRFEHKNTSSDFESLDVQLQAQKPAHKPTPLQQSSRINSNTPRSRNPTPPYGGTSDTENKLTRQNSTKSTGKNNKGKRRSMYGAPRKSSSRQASDNLSEQSFNA</sequence>
<dbReference type="GeneID" id="5123865"/>